<sequence>MKSTIQNVRRHGQLVEGVSSVSKSGLILRTHTSSSIH</sequence>
<dbReference type="EMBL" id="GBRH01243424">
    <property type="protein sequence ID" value="JAD54471.1"/>
    <property type="molecule type" value="Transcribed_RNA"/>
</dbReference>
<proteinExistence type="predicted"/>
<reference evidence="1" key="2">
    <citation type="journal article" date="2015" name="Data Brief">
        <title>Shoot transcriptome of the giant reed, Arundo donax.</title>
        <authorList>
            <person name="Barrero R.A."/>
            <person name="Guerrero F.D."/>
            <person name="Moolhuijzen P."/>
            <person name="Goolsby J.A."/>
            <person name="Tidwell J."/>
            <person name="Bellgard S.E."/>
            <person name="Bellgard M.I."/>
        </authorList>
    </citation>
    <scope>NUCLEOTIDE SEQUENCE</scope>
    <source>
        <tissue evidence="1">Shoot tissue taken approximately 20 cm above the soil surface</tissue>
    </source>
</reference>
<name>A0A0A9ATL2_ARUDO</name>
<organism evidence="1">
    <name type="scientific">Arundo donax</name>
    <name type="common">Giant reed</name>
    <name type="synonym">Donax arundinaceus</name>
    <dbReference type="NCBI Taxonomy" id="35708"/>
    <lineage>
        <taxon>Eukaryota</taxon>
        <taxon>Viridiplantae</taxon>
        <taxon>Streptophyta</taxon>
        <taxon>Embryophyta</taxon>
        <taxon>Tracheophyta</taxon>
        <taxon>Spermatophyta</taxon>
        <taxon>Magnoliopsida</taxon>
        <taxon>Liliopsida</taxon>
        <taxon>Poales</taxon>
        <taxon>Poaceae</taxon>
        <taxon>PACMAD clade</taxon>
        <taxon>Arundinoideae</taxon>
        <taxon>Arundineae</taxon>
        <taxon>Arundo</taxon>
    </lineage>
</organism>
<dbReference type="AlphaFoldDB" id="A0A0A9ATL2"/>
<evidence type="ECO:0000313" key="1">
    <source>
        <dbReference type="EMBL" id="JAD54471.1"/>
    </source>
</evidence>
<reference evidence="1" key="1">
    <citation type="submission" date="2014-09" db="EMBL/GenBank/DDBJ databases">
        <authorList>
            <person name="Magalhaes I.L.F."/>
            <person name="Oliveira U."/>
            <person name="Santos F.R."/>
            <person name="Vidigal T.H.D.A."/>
            <person name="Brescovit A.D."/>
            <person name="Santos A.J."/>
        </authorList>
    </citation>
    <scope>NUCLEOTIDE SEQUENCE</scope>
    <source>
        <tissue evidence="1">Shoot tissue taken approximately 20 cm above the soil surface</tissue>
    </source>
</reference>
<protein>
    <submittedName>
        <fullName evidence="1">Uncharacterized protein</fullName>
    </submittedName>
</protein>
<accession>A0A0A9ATL2</accession>